<dbReference type="Gene3D" id="1.10.10.10">
    <property type="entry name" value="Winged helix-like DNA-binding domain superfamily/Winged helix DNA-binding domain"/>
    <property type="match status" value="1"/>
</dbReference>
<dbReference type="SMART" id="SM00895">
    <property type="entry name" value="FCD"/>
    <property type="match status" value="1"/>
</dbReference>
<accession>A0A1T5DXZ2</accession>
<evidence type="ECO:0000313" key="6">
    <source>
        <dbReference type="Proteomes" id="UP000190150"/>
    </source>
</evidence>
<dbReference type="Proteomes" id="UP000190150">
    <property type="component" value="Unassembled WGS sequence"/>
</dbReference>
<name>A0A1T5DXZ2_9SPHI</name>
<dbReference type="SUPFAM" id="SSF48008">
    <property type="entry name" value="GntR ligand-binding domain-like"/>
    <property type="match status" value="1"/>
</dbReference>
<dbReference type="PANTHER" id="PTHR43537:SF24">
    <property type="entry name" value="GLUCONATE OPERON TRANSCRIPTIONAL REPRESSOR"/>
    <property type="match status" value="1"/>
</dbReference>
<evidence type="ECO:0000313" key="5">
    <source>
        <dbReference type="EMBL" id="SKB76455.1"/>
    </source>
</evidence>
<proteinExistence type="predicted"/>
<dbReference type="Pfam" id="PF00392">
    <property type="entry name" value="GntR"/>
    <property type="match status" value="1"/>
</dbReference>
<keyword evidence="1" id="KW-0805">Transcription regulation</keyword>
<keyword evidence="2 5" id="KW-0238">DNA-binding</keyword>
<feature type="domain" description="HTH gntR-type" evidence="4">
    <location>
        <begin position="4"/>
        <end position="71"/>
    </location>
</feature>
<dbReference type="STRING" id="1513896.SAMN05660841_02218"/>
<keyword evidence="6" id="KW-1185">Reference proteome</keyword>
<dbReference type="InterPro" id="IPR036388">
    <property type="entry name" value="WH-like_DNA-bd_sf"/>
</dbReference>
<evidence type="ECO:0000256" key="3">
    <source>
        <dbReference type="ARBA" id="ARBA00023163"/>
    </source>
</evidence>
<evidence type="ECO:0000256" key="2">
    <source>
        <dbReference type="ARBA" id="ARBA00023125"/>
    </source>
</evidence>
<evidence type="ECO:0000259" key="4">
    <source>
        <dbReference type="PROSITE" id="PS50949"/>
    </source>
</evidence>
<dbReference type="InterPro" id="IPR036390">
    <property type="entry name" value="WH_DNA-bd_sf"/>
</dbReference>
<dbReference type="RefSeq" id="WP_079643151.1">
    <property type="nucleotide sequence ID" value="NZ_FUZF01000009.1"/>
</dbReference>
<dbReference type="GO" id="GO:0003677">
    <property type="term" value="F:DNA binding"/>
    <property type="evidence" value="ECO:0007669"/>
    <property type="project" value="UniProtKB-KW"/>
</dbReference>
<sequence>MKEDSLANKVYVEVRKKILSSQLAGGARLVESAWAEKMAVSRVAVREAFMRLAGESLVEFGEKGGCFVKKMTVEDVKDIRELRELLEIGALKILFAKRNEEVIQDLELICNDFSEMVSKGYYGGACEADVRFHERIMEGTCNSRLINIYKNSNIPLFHMKLGAILGQMEDYLDTEREHRAIVDALRSGDWDTAHSTLVSHLDRGEQEALELV</sequence>
<evidence type="ECO:0000256" key="1">
    <source>
        <dbReference type="ARBA" id="ARBA00023015"/>
    </source>
</evidence>
<dbReference type="PANTHER" id="PTHR43537">
    <property type="entry name" value="TRANSCRIPTIONAL REGULATOR, GNTR FAMILY"/>
    <property type="match status" value="1"/>
</dbReference>
<reference evidence="6" key="1">
    <citation type="submission" date="2017-02" db="EMBL/GenBank/DDBJ databases">
        <authorList>
            <person name="Varghese N."/>
            <person name="Submissions S."/>
        </authorList>
    </citation>
    <scope>NUCLEOTIDE SEQUENCE [LARGE SCALE GENOMIC DNA]</scope>
    <source>
        <strain evidence="6">DSM 24091</strain>
    </source>
</reference>
<dbReference type="OrthoDB" id="703321at2"/>
<organism evidence="5 6">
    <name type="scientific">Sphingobacterium nematocida</name>
    <dbReference type="NCBI Taxonomy" id="1513896"/>
    <lineage>
        <taxon>Bacteria</taxon>
        <taxon>Pseudomonadati</taxon>
        <taxon>Bacteroidota</taxon>
        <taxon>Sphingobacteriia</taxon>
        <taxon>Sphingobacteriales</taxon>
        <taxon>Sphingobacteriaceae</taxon>
        <taxon>Sphingobacterium</taxon>
    </lineage>
</organism>
<dbReference type="InterPro" id="IPR000524">
    <property type="entry name" value="Tscrpt_reg_HTH_GntR"/>
</dbReference>
<protein>
    <submittedName>
        <fullName evidence="5">DNA-binding transcriptional regulator, GntR family</fullName>
    </submittedName>
</protein>
<dbReference type="PROSITE" id="PS50949">
    <property type="entry name" value="HTH_GNTR"/>
    <property type="match status" value="1"/>
</dbReference>
<dbReference type="EMBL" id="FUZF01000009">
    <property type="protein sequence ID" value="SKB76455.1"/>
    <property type="molecule type" value="Genomic_DNA"/>
</dbReference>
<dbReference type="InterPro" id="IPR008920">
    <property type="entry name" value="TF_FadR/GntR_C"/>
</dbReference>
<dbReference type="Gene3D" id="1.20.120.530">
    <property type="entry name" value="GntR ligand-binding domain-like"/>
    <property type="match status" value="1"/>
</dbReference>
<dbReference type="AlphaFoldDB" id="A0A1T5DXZ2"/>
<dbReference type="SMART" id="SM00345">
    <property type="entry name" value="HTH_GNTR"/>
    <property type="match status" value="1"/>
</dbReference>
<gene>
    <name evidence="5" type="ORF">SAMN05660841_02218</name>
</gene>
<keyword evidence="3" id="KW-0804">Transcription</keyword>
<dbReference type="GO" id="GO:0003700">
    <property type="term" value="F:DNA-binding transcription factor activity"/>
    <property type="evidence" value="ECO:0007669"/>
    <property type="project" value="InterPro"/>
</dbReference>
<dbReference type="SUPFAM" id="SSF46785">
    <property type="entry name" value="Winged helix' DNA-binding domain"/>
    <property type="match status" value="1"/>
</dbReference>
<dbReference type="Pfam" id="PF07729">
    <property type="entry name" value="FCD"/>
    <property type="match status" value="1"/>
</dbReference>
<dbReference type="InterPro" id="IPR011711">
    <property type="entry name" value="GntR_C"/>
</dbReference>